<accession>A0A0K1PAN9</accession>
<protein>
    <recommendedName>
        <fullName evidence="7">Cytochrome oxidase biogenesis protein Sco1/SenC/PrrC, copper metallochaperone</fullName>
    </recommendedName>
</protein>
<feature type="binding site" evidence="2">
    <location>
        <position position="72"/>
    </location>
    <ligand>
        <name>Cu cation</name>
        <dbReference type="ChEBI" id="CHEBI:23378"/>
    </ligand>
</feature>
<dbReference type="InterPro" id="IPR003782">
    <property type="entry name" value="SCO1/SenC"/>
</dbReference>
<dbReference type="PANTHER" id="PTHR12151">
    <property type="entry name" value="ELECTRON TRANSPORT PROTIN SCO1/SENC FAMILY MEMBER"/>
    <property type="match status" value="1"/>
</dbReference>
<dbReference type="Gene3D" id="3.40.30.10">
    <property type="entry name" value="Glutaredoxin"/>
    <property type="match status" value="1"/>
</dbReference>
<organism evidence="5 6">
    <name type="scientific">Vulgatibacter incomptus</name>
    <dbReference type="NCBI Taxonomy" id="1391653"/>
    <lineage>
        <taxon>Bacteria</taxon>
        <taxon>Pseudomonadati</taxon>
        <taxon>Myxococcota</taxon>
        <taxon>Myxococcia</taxon>
        <taxon>Myxococcales</taxon>
        <taxon>Cystobacterineae</taxon>
        <taxon>Vulgatibacteraceae</taxon>
        <taxon>Vulgatibacter</taxon>
    </lineage>
</organism>
<dbReference type="EMBL" id="CP012332">
    <property type="protein sequence ID" value="AKU90179.1"/>
    <property type="molecule type" value="Genomic_DNA"/>
</dbReference>
<evidence type="ECO:0000256" key="1">
    <source>
        <dbReference type="ARBA" id="ARBA00010996"/>
    </source>
</evidence>
<evidence type="ECO:0000313" key="6">
    <source>
        <dbReference type="Proteomes" id="UP000055590"/>
    </source>
</evidence>
<evidence type="ECO:0000256" key="3">
    <source>
        <dbReference type="PIRSR" id="PIRSR603782-2"/>
    </source>
</evidence>
<dbReference type="RefSeq" id="WP_050724664.1">
    <property type="nucleotide sequence ID" value="NZ_CP012332.1"/>
</dbReference>
<dbReference type="GO" id="GO:0046872">
    <property type="term" value="F:metal ion binding"/>
    <property type="evidence" value="ECO:0007669"/>
    <property type="project" value="UniProtKB-KW"/>
</dbReference>
<keyword evidence="6" id="KW-1185">Reference proteome</keyword>
<keyword evidence="4" id="KW-0732">Signal</keyword>
<evidence type="ECO:0008006" key="7">
    <source>
        <dbReference type="Google" id="ProtNLM"/>
    </source>
</evidence>
<feature type="binding site" evidence="2">
    <location>
        <position position="160"/>
    </location>
    <ligand>
        <name>Cu cation</name>
        <dbReference type="ChEBI" id="CHEBI:23378"/>
    </ligand>
</feature>
<proteinExistence type="inferred from homology"/>
<sequence>MRWLELLTLAALLPMTAGAEDRRAPPPARGPDRRADSLYLLGGGFTDQDGKQAILAQLAGKPVLISMFYSTCKYACPLLIGDIRRIEEALEPRIRAELRVVLVTLDPERDTPDVLRKLRDVHALDPARWTFLHTDATKVRELAEVLGIHYRVAKDGAIGHSSVITLLDKEGAIAGRVEGVHQPIDLLVAKIRSEVR</sequence>
<dbReference type="InterPro" id="IPR036249">
    <property type="entry name" value="Thioredoxin-like_sf"/>
</dbReference>
<keyword evidence="2" id="KW-0186">Copper</keyword>
<feature type="disulfide bond" description="Redox-active" evidence="3">
    <location>
        <begin position="72"/>
        <end position="76"/>
    </location>
</feature>
<dbReference type="Proteomes" id="UP000055590">
    <property type="component" value="Chromosome"/>
</dbReference>
<feature type="chain" id="PRO_5005465391" description="Cytochrome oxidase biogenesis protein Sco1/SenC/PrrC, copper metallochaperone" evidence="4">
    <location>
        <begin position="20"/>
        <end position="196"/>
    </location>
</feature>
<dbReference type="AlphaFoldDB" id="A0A0K1PAN9"/>
<feature type="binding site" evidence="2">
    <location>
        <position position="76"/>
    </location>
    <ligand>
        <name>Cu cation</name>
        <dbReference type="ChEBI" id="CHEBI:23378"/>
    </ligand>
</feature>
<keyword evidence="3" id="KW-1015">Disulfide bond</keyword>
<dbReference type="Pfam" id="PF02630">
    <property type="entry name" value="SCO1-SenC"/>
    <property type="match status" value="1"/>
</dbReference>
<dbReference type="PATRIC" id="fig|1391653.3.peg.583"/>
<dbReference type="SUPFAM" id="SSF52833">
    <property type="entry name" value="Thioredoxin-like"/>
    <property type="match status" value="1"/>
</dbReference>
<dbReference type="STRING" id="1391653.AKJ08_0566"/>
<dbReference type="OrthoDB" id="9790194at2"/>
<name>A0A0K1PAN9_9BACT</name>
<dbReference type="KEGG" id="vin:AKJ08_0566"/>
<feature type="signal peptide" evidence="4">
    <location>
        <begin position="1"/>
        <end position="19"/>
    </location>
</feature>
<comment type="similarity">
    <text evidence="1">Belongs to the SCO1/2 family.</text>
</comment>
<dbReference type="PANTHER" id="PTHR12151:SF25">
    <property type="entry name" value="LINALOOL DEHYDRATASE_ISOMERASE DOMAIN-CONTAINING PROTEIN"/>
    <property type="match status" value="1"/>
</dbReference>
<gene>
    <name evidence="5" type="ORF">AKJ08_0566</name>
</gene>
<evidence type="ECO:0000256" key="4">
    <source>
        <dbReference type="SAM" id="SignalP"/>
    </source>
</evidence>
<keyword evidence="2" id="KW-0479">Metal-binding</keyword>
<evidence type="ECO:0000313" key="5">
    <source>
        <dbReference type="EMBL" id="AKU90179.1"/>
    </source>
</evidence>
<reference evidence="5 6" key="1">
    <citation type="submission" date="2015-08" db="EMBL/GenBank/DDBJ databases">
        <authorList>
            <person name="Babu N.S."/>
            <person name="Beckwith C.J."/>
            <person name="Beseler K.G."/>
            <person name="Brison A."/>
            <person name="Carone J.V."/>
            <person name="Caskin T.P."/>
            <person name="Diamond M."/>
            <person name="Durham M.E."/>
            <person name="Foxe J.M."/>
            <person name="Go M."/>
            <person name="Henderson B.A."/>
            <person name="Jones I.B."/>
            <person name="McGettigan J.A."/>
            <person name="Micheletti S.J."/>
            <person name="Nasrallah M.E."/>
            <person name="Ortiz D."/>
            <person name="Piller C.R."/>
            <person name="Privatt S.R."/>
            <person name="Schneider S.L."/>
            <person name="Sharp S."/>
            <person name="Smith T.C."/>
            <person name="Stanton J.D."/>
            <person name="Ullery H.E."/>
            <person name="Wilson R.J."/>
            <person name="Serrano M.G."/>
            <person name="Buck G."/>
            <person name="Lee V."/>
            <person name="Wang Y."/>
            <person name="Carvalho R."/>
            <person name="Voegtly L."/>
            <person name="Shi R."/>
            <person name="Duckworth R."/>
            <person name="Johnson A."/>
            <person name="Loviza R."/>
            <person name="Walstead R."/>
            <person name="Shah Z."/>
            <person name="Kiflezghi M."/>
            <person name="Wade K."/>
            <person name="Ball S.L."/>
            <person name="Bradley K.W."/>
            <person name="Asai D.J."/>
            <person name="Bowman C.A."/>
            <person name="Russell D.A."/>
            <person name="Pope W.H."/>
            <person name="Jacobs-Sera D."/>
            <person name="Hendrix R.W."/>
            <person name="Hatfull G.F."/>
        </authorList>
    </citation>
    <scope>NUCLEOTIDE SEQUENCE [LARGE SCALE GENOMIC DNA]</scope>
    <source>
        <strain evidence="5 6">DSM 27710</strain>
    </source>
</reference>
<dbReference type="CDD" id="cd02968">
    <property type="entry name" value="SCO"/>
    <property type="match status" value="1"/>
</dbReference>
<evidence type="ECO:0000256" key="2">
    <source>
        <dbReference type="PIRSR" id="PIRSR603782-1"/>
    </source>
</evidence>